<reference evidence="3 4" key="1">
    <citation type="submission" date="2018-06" db="EMBL/GenBank/DDBJ databases">
        <title>Draft sequence of Acidithiobacillus ferrooxidans CCM 4253.</title>
        <authorList>
            <person name="Moya-Beltran A."/>
            <person name="Castro M."/>
            <person name="Covarrubias P.C."/>
            <person name="Issotta F."/>
            <person name="Janiczek O."/>
            <person name="Mandl M."/>
            <person name="Kucera J."/>
            <person name="Quatrini R."/>
        </authorList>
    </citation>
    <scope>NUCLEOTIDE SEQUENCE [LARGE SCALE GENOMIC DNA]</scope>
    <source>
        <strain evidence="3 4">CCM 4253</strain>
    </source>
</reference>
<dbReference type="EMBL" id="QKQP01000013">
    <property type="protein sequence ID" value="PZD79734.1"/>
    <property type="molecule type" value="Genomic_DNA"/>
</dbReference>
<feature type="signal peptide" evidence="1">
    <location>
        <begin position="1"/>
        <end position="26"/>
    </location>
</feature>
<name>A0A2W1KDE5_ACIFR</name>
<feature type="chain" id="PRO_5016046503" evidence="1">
    <location>
        <begin position="27"/>
        <end position="225"/>
    </location>
</feature>
<evidence type="ECO:0000313" key="4">
    <source>
        <dbReference type="Proteomes" id="UP000248886"/>
    </source>
</evidence>
<comment type="caution">
    <text evidence="3">The sequence shown here is derived from an EMBL/GenBank/DDBJ whole genome shotgun (WGS) entry which is preliminary data.</text>
</comment>
<dbReference type="PROSITE" id="PS51257">
    <property type="entry name" value="PROKAR_LIPOPROTEIN"/>
    <property type="match status" value="1"/>
</dbReference>
<keyword evidence="3" id="KW-0413">Isomerase</keyword>
<accession>A0A2W1KDE5</accession>
<evidence type="ECO:0000313" key="3">
    <source>
        <dbReference type="EMBL" id="PZD79734.1"/>
    </source>
</evidence>
<dbReference type="Pfam" id="PF13098">
    <property type="entry name" value="Thioredoxin_2"/>
    <property type="match status" value="1"/>
</dbReference>
<dbReference type="AlphaFoldDB" id="A0A2W1KDE5"/>
<dbReference type="InterPro" id="IPR012336">
    <property type="entry name" value="Thioredoxin-like_fold"/>
</dbReference>
<dbReference type="GeneID" id="65281096"/>
<gene>
    <name evidence="3" type="ORF">DN052_16050</name>
</gene>
<evidence type="ECO:0000256" key="1">
    <source>
        <dbReference type="SAM" id="SignalP"/>
    </source>
</evidence>
<keyword evidence="1" id="KW-0732">Signal</keyword>
<dbReference type="Proteomes" id="UP000248886">
    <property type="component" value="Unassembled WGS sequence"/>
</dbReference>
<dbReference type="Gene3D" id="3.40.30.10">
    <property type="entry name" value="Glutaredoxin"/>
    <property type="match status" value="1"/>
</dbReference>
<sequence>MFKKSLVIMARALLAAWLVSSISACAKKTPASSTSTESAATATATSSMAAVPAKMTPSDLWKLMGKKLTYIQEGHHGPVVYDFTDTNCPFCHLIYVVEARLIREGKLTVRYVPVAIIKPSSMPEAAAILQADNPVAALQKAEDAIDKGMKTGKPAKLARATDAIGKASPKTIEAIKKIEANNVFLQEVDIDELPDIIYLPKKGKLGLITGLISEKKLTELLPQMQ</sequence>
<proteinExistence type="predicted"/>
<dbReference type="InterPro" id="IPR036249">
    <property type="entry name" value="Thioredoxin-like_sf"/>
</dbReference>
<dbReference type="SUPFAM" id="SSF52833">
    <property type="entry name" value="Thioredoxin-like"/>
    <property type="match status" value="1"/>
</dbReference>
<protein>
    <submittedName>
        <fullName evidence="3">Disulfide isomerase</fullName>
    </submittedName>
</protein>
<feature type="domain" description="Thioredoxin-like fold" evidence="2">
    <location>
        <begin position="73"/>
        <end position="221"/>
    </location>
</feature>
<dbReference type="GO" id="GO:0016853">
    <property type="term" value="F:isomerase activity"/>
    <property type="evidence" value="ECO:0007669"/>
    <property type="project" value="UniProtKB-KW"/>
</dbReference>
<dbReference type="OrthoDB" id="5298214at2"/>
<evidence type="ECO:0000259" key="2">
    <source>
        <dbReference type="Pfam" id="PF13098"/>
    </source>
</evidence>
<organism evidence="3 4">
    <name type="scientific">Acidithiobacillus ferrooxidans</name>
    <name type="common">Thiobacillus ferrooxidans</name>
    <dbReference type="NCBI Taxonomy" id="920"/>
    <lineage>
        <taxon>Bacteria</taxon>
        <taxon>Pseudomonadati</taxon>
        <taxon>Pseudomonadota</taxon>
        <taxon>Acidithiobacillia</taxon>
        <taxon>Acidithiobacillales</taxon>
        <taxon>Acidithiobacillaceae</taxon>
        <taxon>Acidithiobacillus</taxon>
    </lineage>
</organism>
<dbReference type="RefSeq" id="WP_012607270.1">
    <property type="nucleotide sequence ID" value="NZ_AP025160.1"/>
</dbReference>